<sequence>MTIPNMGLNAEQAETLLNLATNGVLNRVDERGQRCGELYQWGLHPRTADPGSALAADDAAFKATYPLTLAGPQAVSEHALFPLMSAAESLHTAGILIARRKSHRQPHIAEVLQLCRVAMECAALTIWLLNDPSSDIRRDRCMSEEMEQLEQQRRFLAIGEEEETTNPSRYPPQLLTMNGDHRRKFNMMVADAKAAYTFDKTPSFTKMIRESAQWVDAHVPAHDTGEIGDHGLENPARSLYSYGSSFIHGYKWMTDYARGGTVFTLIADALAVTLNMVECAVCLYEAASRDPGSGRRDESYVPKRFEPTIATWSTELFGR</sequence>
<dbReference type="RefSeq" id="WP_077088587.1">
    <property type="nucleotide sequence ID" value="NZ_LT721901.1"/>
</dbReference>
<protein>
    <submittedName>
        <fullName evidence="1">Uncharacterized protein</fullName>
    </submittedName>
</protein>
<organism evidence="1 2">
    <name type="scientific">Mycobacterium rhizamassiliense</name>
    <dbReference type="NCBI Taxonomy" id="1841860"/>
    <lineage>
        <taxon>Bacteria</taxon>
        <taxon>Bacillati</taxon>
        <taxon>Actinomycetota</taxon>
        <taxon>Actinomycetes</taxon>
        <taxon>Mycobacteriales</taxon>
        <taxon>Mycobacteriaceae</taxon>
        <taxon>Mycobacterium</taxon>
    </lineage>
</organism>
<evidence type="ECO:0000313" key="1">
    <source>
        <dbReference type="EMBL" id="SPM35797.1"/>
    </source>
</evidence>
<evidence type="ECO:0000313" key="2">
    <source>
        <dbReference type="Proteomes" id="UP000240988"/>
    </source>
</evidence>
<dbReference type="OrthoDB" id="4459652at2"/>
<reference evidence="1 2" key="1">
    <citation type="submission" date="2017-01" db="EMBL/GenBank/DDBJ databases">
        <authorList>
            <consortium name="Urmite Genomes"/>
        </authorList>
    </citation>
    <scope>NUCLEOTIDE SEQUENCE [LARGE SCALE GENOMIC DNA]</scope>
    <source>
        <strain evidence="1 2">AB57</strain>
    </source>
</reference>
<accession>A0A2U3NWA2</accession>
<name>A0A2U3NWA2_9MYCO</name>
<dbReference type="AlphaFoldDB" id="A0A2U3NWA2"/>
<gene>
    <name evidence="1" type="ORF">MRAB57_3628</name>
</gene>
<proteinExistence type="predicted"/>
<dbReference type="EMBL" id="FUFA01000004">
    <property type="protein sequence ID" value="SPM35797.1"/>
    <property type="molecule type" value="Genomic_DNA"/>
</dbReference>
<keyword evidence="2" id="KW-1185">Reference proteome</keyword>
<dbReference type="Proteomes" id="UP000240988">
    <property type="component" value="Unassembled WGS sequence"/>
</dbReference>
<dbReference type="STRING" id="1841860.GCA_900157375_03630"/>